<reference evidence="2" key="1">
    <citation type="submission" date="2023-07" db="EMBL/GenBank/DDBJ databases">
        <title>Sorghum-associated microbial communities from plants grown in Nebraska, USA.</title>
        <authorList>
            <person name="Schachtman D."/>
        </authorList>
    </citation>
    <scope>NUCLEOTIDE SEQUENCE</scope>
    <source>
        <strain evidence="2">DS2795</strain>
    </source>
</reference>
<sequence>MAATAAAKGNDKSASTVADPALTERLRLEVERAVQRGLKGFELLGAPPPAVGRTPKSVLLRRGTLELVHYHAMSDEVYRVPLLIVMAVTNKGYILDLAPGQSLVEFLLQRGYDVYMIDWHAPTDAERDLKIEDYVQGFIPECIRRVQQDSGEREVTLLGYCAGGMLSTIYQALHPKGPVKNLVCFTTPIDFSKMEIFRKMSDPKVFDVDKFVDSVGVVPADTVIAGFDALRPSSRLAGQIRLWDNLWNDQFVKGYRMMERWGNETLPVPGGYFRQTTKELMQRNALHEGTLRIGGRLVDLSKITVPLLHVIAQYDHIVPPECAHPLVERVASHDKQEIVLPGGHVSIAAGPNAVKRMWPALDSWLEERST</sequence>
<proteinExistence type="predicted"/>
<keyword evidence="2" id="KW-0808">Transferase</keyword>
<name>A0AAW8DV15_9BURK</name>
<keyword evidence="2" id="KW-0012">Acyltransferase</keyword>
<dbReference type="PANTHER" id="PTHR36837:SF2">
    <property type="entry name" value="POLY(3-HYDROXYALKANOATE) POLYMERASE SUBUNIT PHAC"/>
    <property type="match status" value="1"/>
</dbReference>
<dbReference type="InterPro" id="IPR051321">
    <property type="entry name" value="PHA/PHB_synthase"/>
</dbReference>
<dbReference type="Proteomes" id="UP001244295">
    <property type="component" value="Unassembled WGS sequence"/>
</dbReference>
<accession>A0AAW8DV15</accession>
<dbReference type="Gene3D" id="3.40.50.1820">
    <property type="entry name" value="alpha/beta hydrolase"/>
    <property type="match status" value="1"/>
</dbReference>
<dbReference type="InterPro" id="IPR000073">
    <property type="entry name" value="AB_hydrolase_1"/>
</dbReference>
<dbReference type="EC" id="2.3.1.-" evidence="2"/>
<evidence type="ECO:0000313" key="2">
    <source>
        <dbReference type="EMBL" id="MDP9923302.1"/>
    </source>
</evidence>
<dbReference type="RefSeq" id="WP_307636821.1">
    <property type="nucleotide sequence ID" value="NZ_JAUSRR010000003.1"/>
</dbReference>
<evidence type="ECO:0000259" key="1">
    <source>
        <dbReference type="Pfam" id="PF00561"/>
    </source>
</evidence>
<comment type="caution">
    <text evidence="2">The sequence shown here is derived from an EMBL/GenBank/DDBJ whole genome shotgun (WGS) entry which is preliminary data.</text>
</comment>
<gene>
    <name evidence="2" type="ORF">J2W25_002323</name>
</gene>
<dbReference type="GO" id="GO:0016746">
    <property type="term" value="F:acyltransferase activity"/>
    <property type="evidence" value="ECO:0007669"/>
    <property type="project" value="UniProtKB-KW"/>
</dbReference>
<organism evidence="2 3">
    <name type="scientific">Variovorax boronicumulans</name>
    <dbReference type="NCBI Taxonomy" id="436515"/>
    <lineage>
        <taxon>Bacteria</taxon>
        <taxon>Pseudomonadati</taxon>
        <taxon>Pseudomonadota</taxon>
        <taxon>Betaproteobacteria</taxon>
        <taxon>Burkholderiales</taxon>
        <taxon>Comamonadaceae</taxon>
        <taxon>Variovorax</taxon>
    </lineage>
</organism>
<dbReference type="EMBL" id="JAUSRR010000003">
    <property type="protein sequence ID" value="MDP9923302.1"/>
    <property type="molecule type" value="Genomic_DNA"/>
</dbReference>
<evidence type="ECO:0000313" key="3">
    <source>
        <dbReference type="Proteomes" id="UP001244295"/>
    </source>
</evidence>
<dbReference type="Pfam" id="PF00561">
    <property type="entry name" value="Abhydrolase_1"/>
    <property type="match status" value="1"/>
</dbReference>
<dbReference type="InterPro" id="IPR029058">
    <property type="entry name" value="AB_hydrolase_fold"/>
</dbReference>
<dbReference type="PANTHER" id="PTHR36837">
    <property type="entry name" value="POLY(3-HYDROXYALKANOATE) POLYMERASE SUBUNIT PHAC"/>
    <property type="match status" value="1"/>
</dbReference>
<dbReference type="AlphaFoldDB" id="A0AAW8DV15"/>
<dbReference type="SUPFAM" id="SSF53474">
    <property type="entry name" value="alpha/beta-Hydrolases"/>
    <property type="match status" value="1"/>
</dbReference>
<protein>
    <submittedName>
        <fullName evidence="2">Polyhydroxyalkanoate synthase</fullName>
        <ecNumber evidence="2">2.3.1.-</ecNumber>
    </submittedName>
</protein>
<feature type="domain" description="AB hydrolase-1" evidence="1">
    <location>
        <begin position="103"/>
        <end position="347"/>
    </location>
</feature>